<keyword evidence="2" id="KW-1185">Reference proteome</keyword>
<gene>
    <name evidence="1" type="primary">Acey_s0079.g1242</name>
    <name evidence="1" type="ORF">Y032_0079g1242</name>
</gene>
<dbReference type="EMBL" id="JARK01001415">
    <property type="protein sequence ID" value="EYC05889.1"/>
    <property type="molecule type" value="Genomic_DNA"/>
</dbReference>
<accession>A0A016TS63</accession>
<evidence type="ECO:0000313" key="1">
    <source>
        <dbReference type="EMBL" id="EYC05889.1"/>
    </source>
</evidence>
<dbReference type="Gene3D" id="1.25.50.20">
    <property type="match status" value="1"/>
</dbReference>
<proteinExistence type="predicted"/>
<dbReference type="AlphaFoldDB" id="A0A016TS63"/>
<protein>
    <submittedName>
        <fullName evidence="1">Uncharacterized protein</fullName>
    </submittedName>
</protein>
<name>A0A016TS63_9BILA</name>
<dbReference type="Proteomes" id="UP000024635">
    <property type="component" value="Unassembled WGS sequence"/>
</dbReference>
<organism evidence="1 2">
    <name type="scientific">Ancylostoma ceylanicum</name>
    <dbReference type="NCBI Taxonomy" id="53326"/>
    <lineage>
        <taxon>Eukaryota</taxon>
        <taxon>Metazoa</taxon>
        <taxon>Ecdysozoa</taxon>
        <taxon>Nematoda</taxon>
        <taxon>Chromadorea</taxon>
        <taxon>Rhabditida</taxon>
        <taxon>Rhabditina</taxon>
        <taxon>Rhabditomorpha</taxon>
        <taxon>Strongyloidea</taxon>
        <taxon>Ancylostomatidae</taxon>
        <taxon>Ancylostomatinae</taxon>
        <taxon>Ancylostoma</taxon>
    </lineage>
</organism>
<sequence>MLAASRRAELIIRSIDGSLVEAFCKFGSKNCSSTFRSIFEREVQRRCGDGEKASQCVRVPRHFRGCTYCYGVKELGKTALEKVGLKSPQFYFSLDSQENPAVAV</sequence>
<dbReference type="OrthoDB" id="5866590at2759"/>
<evidence type="ECO:0000313" key="2">
    <source>
        <dbReference type="Proteomes" id="UP000024635"/>
    </source>
</evidence>
<comment type="caution">
    <text evidence="1">The sequence shown here is derived from an EMBL/GenBank/DDBJ whole genome shotgun (WGS) entry which is preliminary data.</text>
</comment>
<reference evidence="2" key="1">
    <citation type="journal article" date="2015" name="Nat. Genet.">
        <title>The genome and transcriptome of the zoonotic hookworm Ancylostoma ceylanicum identify infection-specific gene families.</title>
        <authorList>
            <person name="Schwarz E.M."/>
            <person name="Hu Y."/>
            <person name="Antoshechkin I."/>
            <person name="Miller M.M."/>
            <person name="Sternberg P.W."/>
            <person name="Aroian R.V."/>
        </authorList>
    </citation>
    <scope>NUCLEOTIDE SEQUENCE</scope>
    <source>
        <strain evidence="2">HY135</strain>
    </source>
</reference>